<evidence type="ECO:0000313" key="2">
    <source>
        <dbReference type="EMBL" id="KAG6516530.1"/>
    </source>
</evidence>
<dbReference type="PANTHER" id="PTHR35735:SF8">
    <property type="entry name" value="PROTEIN NIM1-INTERACTING 2"/>
    <property type="match status" value="1"/>
</dbReference>
<keyword evidence="3" id="KW-1185">Reference proteome</keyword>
<feature type="compositionally biased region" description="Acidic residues" evidence="1">
    <location>
        <begin position="69"/>
        <end position="78"/>
    </location>
</feature>
<organism evidence="2 3">
    <name type="scientific">Zingiber officinale</name>
    <name type="common">Ginger</name>
    <name type="synonym">Amomum zingiber</name>
    <dbReference type="NCBI Taxonomy" id="94328"/>
    <lineage>
        <taxon>Eukaryota</taxon>
        <taxon>Viridiplantae</taxon>
        <taxon>Streptophyta</taxon>
        <taxon>Embryophyta</taxon>
        <taxon>Tracheophyta</taxon>
        <taxon>Spermatophyta</taxon>
        <taxon>Magnoliopsida</taxon>
        <taxon>Liliopsida</taxon>
        <taxon>Zingiberales</taxon>
        <taxon>Zingiberaceae</taxon>
        <taxon>Zingiber</taxon>
    </lineage>
</organism>
<comment type="caution">
    <text evidence="2">The sequence shown here is derived from an EMBL/GenBank/DDBJ whole genome shotgun (WGS) entry which is preliminary data.</text>
</comment>
<accession>A0A8J5HHC9</accession>
<dbReference type="InterPro" id="IPR034577">
    <property type="entry name" value="NIMIN-2"/>
</dbReference>
<feature type="region of interest" description="Disordered" evidence="1">
    <location>
        <begin position="161"/>
        <end position="230"/>
    </location>
</feature>
<dbReference type="AlphaFoldDB" id="A0A8J5HHC9"/>
<feature type="compositionally biased region" description="Basic and acidic residues" evidence="1">
    <location>
        <begin position="7"/>
        <end position="30"/>
    </location>
</feature>
<dbReference type="PANTHER" id="PTHR35735">
    <property type="entry name" value="PROTEIN NIM1-INTERACTING 2"/>
    <property type="match status" value="1"/>
</dbReference>
<feature type="region of interest" description="Disordered" evidence="1">
    <location>
        <begin position="280"/>
        <end position="419"/>
    </location>
</feature>
<dbReference type="GO" id="GO:0010112">
    <property type="term" value="P:regulation of systemic acquired resistance"/>
    <property type="evidence" value="ECO:0007669"/>
    <property type="project" value="InterPro"/>
</dbReference>
<evidence type="ECO:0000313" key="3">
    <source>
        <dbReference type="Proteomes" id="UP000734854"/>
    </source>
</evidence>
<reference evidence="2 3" key="1">
    <citation type="submission" date="2020-08" db="EMBL/GenBank/DDBJ databases">
        <title>Plant Genome Project.</title>
        <authorList>
            <person name="Zhang R.-G."/>
        </authorList>
    </citation>
    <scope>NUCLEOTIDE SEQUENCE [LARGE SCALE GENOMIC DNA]</scope>
    <source>
        <tissue evidence="2">Rhizome</tissue>
    </source>
</reference>
<name>A0A8J5HHC9_ZINOF</name>
<dbReference type="Proteomes" id="UP000734854">
    <property type="component" value="Unassembled WGS sequence"/>
</dbReference>
<feature type="compositionally biased region" description="Polar residues" evidence="1">
    <location>
        <begin position="348"/>
        <end position="364"/>
    </location>
</feature>
<feature type="region of interest" description="Disordered" evidence="1">
    <location>
        <begin position="1"/>
        <end position="128"/>
    </location>
</feature>
<evidence type="ECO:0000256" key="1">
    <source>
        <dbReference type="SAM" id="MobiDB-lite"/>
    </source>
</evidence>
<proteinExistence type="predicted"/>
<feature type="compositionally biased region" description="Polar residues" evidence="1">
    <location>
        <begin position="406"/>
        <end position="419"/>
    </location>
</feature>
<gene>
    <name evidence="2" type="ORF">ZIOFF_026995</name>
</gene>
<sequence>MGQTAEGDQKVHEKLWDVDKDNNTENRSAKYELGPAVKEKDSGSREVTAKDDNALAADDLEVVDKNQEFEDPTDIQNEEEAKQIEDVDMDGSELGSFGSNEEMNDADDKSKEDNVVDENVSQVDNNSRIEVDEKVEIANMELESNNETLLSHTMETFEYPLEGTESIKSSGNSHRKESLMVSDMLEEGRMDASSSQRKRRGGGDDRLPSKPRPASSSLPRGEKGPAASEEDVEEFFAILRRMRDASQSVAVGRGTAASDRWSPSFEWEDFFGGGAEKVTCEGGDGARAVTPAVDEEAKRPQGIDLNADPGPEAEGEAVPSPLGEAEPYRGQRQYGSQSQESAIGVQPTDASCTERQGFSRSAKVSPSDRGSADRRRQRSSQRYDNSARVEFPTLTSPQVRERRRSSGQGTTQLLYSPSG</sequence>
<protein>
    <submittedName>
        <fullName evidence="2">Uncharacterized protein</fullName>
    </submittedName>
</protein>
<dbReference type="EMBL" id="JACMSC010000007">
    <property type="protein sequence ID" value="KAG6516530.1"/>
    <property type="molecule type" value="Genomic_DNA"/>
</dbReference>
<feature type="compositionally biased region" description="Basic and acidic residues" evidence="1">
    <location>
        <begin position="37"/>
        <end position="53"/>
    </location>
</feature>